<dbReference type="SUPFAM" id="SSF53335">
    <property type="entry name" value="S-adenosyl-L-methionine-dependent methyltransferases"/>
    <property type="match status" value="1"/>
</dbReference>
<keyword evidence="4" id="KW-1185">Reference proteome</keyword>
<dbReference type="AlphaFoldDB" id="A0A9P9HA51"/>
<dbReference type="CDD" id="cd02440">
    <property type="entry name" value="AdoMet_MTases"/>
    <property type="match status" value="1"/>
</dbReference>
<proteinExistence type="inferred from homology"/>
<sequence>MSNEEQTRQGIAIDPEVTGRDGNDTGHDVESTYSSTASAPPSIYEYRKIQGRTYQSSNTTDYWAPNDEKHVEAFDVAHEWLTMMLDDKLYAVPLGDNPQRILDVGTGTGIWAIDMADKFPSAEVIGVDISPTQPSWTPPNVKFQVDDAQLEWTFEPASFDFIHVRYMHGAFDDWPKLYRQMFKFLKPGGWFQHIEPNIHLKCENPKSVAENETFKQWAELFFDAGDKIGRTFRVTDGIMEESARDAGFEDIVHKIITIPLSGWPKEERLKKEGQFVGLYMDLSLDGFALYPIGQILGWSREKVDDIVSKMRAIIRNPKHLGSGDMHMVYGRKPLKTDE</sequence>
<dbReference type="PANTHER" id="PTHR43591">
    <property type="entry name" value="METHYLTRANSFERASE"/>
    <property type="match status" value="1"/>
</dbReference>
<feature type="region of interest" description="Disordered" evidence="2">
    <location>
        <begin position="1"/>
        <end position="38"/>
    </location>
</feature>
<dbReference type="Gene3D" id="3.40.50.150">
    <property type="entry name" value="Vaccinia Virus protein VP39"/>
    <property type="match status" value="1"/>
</dbReference>
<dbReference type="EMBL" id="JAGTJS010000011">
    <property type="protein sequence ID" value="KAH7253133.1"/>
    <property type="molecule type" value="Genomic_DNA"/>
</dbReference>
<evidence type="ECO:0000313" key="3">
    <source>
        <dbReference type="EMBL" id="KAH7253133.1"/>
    </source>
</evidence>
<protein>
    <submittedName>
        <fullName evidence="3">S-adenosyl-L-methionine-dependent methyltransferase</fullName>
    </submittedName>
</protein>
<dbReference type="Proteomes" id="UP000736672">
    <property type="component" value="Unassembled WGS sequence"/>
</dbReference>
<name>A0A9P9HA51_FUSSL</name>
<dbReference type="InterPro" id="IPR029063">
    <property type="entry name" value="SAM-dependent_MTases_sf"/>
</dbReference>
<keyword evidence="3" id="KW-0808">Transferase</keyword>
<organism evidence="3 4">
    <name type="scientific">Fusarium solani</name>
    <name type="common">Filamentous fungus</name>
    <dbReference type="NCBI Taxonomy" id="169388"/>
    <lineage>
        <taxon>Eukaryota</taxon>
        <taxon>Fungi</taxon>
        <taxon>Dikarya</taxon>
        <taxon>Ascomycota</taxon>
        <taxon>Pezizomycotina</taxon>
        <taxon>Sordariomycetes</taxon>
        <taxon>Hypocreomycetidae</taxon>
        <taxon>Hypocreales</taxon>
        <taxon>Nectriaceae</taxon>
        <taxon>Fusarium</taxon>
        <taxon>Fusarium solani species complex</taxon>
    </lineage>
</organism>
<dbReference type="Pfam" id="PF13489">
    <property type="entry name" value="Methyltransf_23"/>
    <property type="match status" value="1"/>
</dbReference>
<keyword evidence="3" id="KW-0489">Methyltransferase</keyword>
<comment type="similarity">
    <text evidence="1">Belongs to the methyltransferase superfamily. LaeA methyltransferase family.</text>
</comment>
<comment type="caution">
    <text evidence="3">The sequence shown here is derived from an EMBL/GenBank/DDBJ whole genome shotgun (WGS) entry which is preliminary data.</text>
</comment>
<dbReference type="GO" id="GO:0032259">
    <property type="term" value="P:methylation"/>
    <property type="evidence" value="ECO:0007669"/>
    <property type="project" value="UniProtKB-KW"/>
</dbReference>
<accession>A0A9P9HA51</accession>
<feature type="compositionally biased region" description="Basic and acidic residues" evidence="2">
    <location>
        <begin position="17"/>
        <end position="30"/>
    </location>
</feature>
<dbReference type="GO" id="GO:0008168">
    <property type="term" value="F:methyltransferase activity"/>
    <property type="evidence" value="ECO:0007669"/>
    <property type="project" value="UniProtKB-KW"/>
</dbReference>
<evidence type="ECO:0000256" key="2">
    <source>
        <dbReference type="SAM" id="MobiDB-lite"/>
    </source>
</evidence>
<dbReference type="OrthoDB" id="2013972at2759"/>
<gene>
    <name evidence="3" type="ORF">B0J15DRAFT_495403</name>
</gene>
<evidence type="ECO:0000313" key="4">
    <source>
        <dbReference type="Proteomes" id="UP000736672"/>
    </source>
</evidence>
<evidence type="ECO:0000256" key="1">
    <source>
        <dbReference type="ARBA" id="ARBA00038158"/>
    </source>
</evidence>
<dbReference type="PANTHER" id="PTHR43591:SF10">
    <property type="entry name" value="ABC TRANSMEMBRANE TYPE-1 DOMAIN-CONTAINING PROTEIN-RELATED"/>
    <property type="match status" value="1"/>
</dbReference>
<reference evidence="3" key="1">
    <citation type="journal article" date="2021" name="Nat. Commun.">
        <title>Genetic determinants of endophytism in the Arabidopsis root mycobiome.</title>
        <authorList>
            <person name="Mesny F."/>
            <person name="Miyauchi S."/>
            <person name="Thiergart T."/>
            <person name="Pickel B."/>
            <person name="Atanasova L."/>
            <person name="Karlsson M."/>
            <person name="Huettel B."/>
            <person name="Barry K.W."/>
            <person name="Haridas S."/>
            <person name="Chen C."/>
            <person name="Bauer D."/>
            <person name="Andreopoulos W."/>
            <person name="Pangilinan J."/>
            <person name="LaButti K."/>
            <person name="Riley R."/>
            <person name="Lipzen A."/>
            <person name="Clum A."/>
            <person name="Drula E."/>
            <person name="Henrissat B."/>
            <person name="Kohler A."/>
            <person name="Grigoriev I.V."/>
            <person name="Martin F.M."/>
            <person name="Hacquard S."/>
        </authorList>
    </citation>
    <scope>NUCLEOTIDE SEQUENCE</scope>
    <source>
        <strain evidence="3">FSSC 5 MPI-SDFR-AT-0091</strain>
    </source>
</reference>